<dbReference type="Pfam" id="PF01876">
    <property type="entry name" value="RNase_P_p30"/>
    <property type="match status" value="1"/>
</dbReference>
<dbReference type="EMBL" id="JASAOG010000001">
    <property type="protein sequence ID" value="KAK0070493.1"/>
    <property type="molecule type" value="Genomic_DNA"/>
</dbReference>
<comment type="similarity">
    <text evidence="2">Belongs to the eukaryotic/archaeal RNase P protein component 3 family.</text>
</comment>
<evidence type="ECO:0000313" key="5">
    <source>
        <dbReference type="EMBL" id="KAK0070493.1"/>
    </source>
</evidence>
<evidence type="ECO:0000256" key="2">
    <source>
        <dbReference type="ARBA" id="ARBA00007331"/>
    </source>
</evidence>
<keyword evidence="3" id="KW-0819">tRNA processing</keyword>
<dbReference type="PANTHER" id="PTHR13031">
    <property type="entry name" value="RIBONUCLEASE P SUBUNIT P30"/>
    <property type="match status" value="1"/>
</dbReference>
<feature type="compositionally biased region" description="Basic and acidic residues" evidence="4">
    <location>
        <begin position="293"/>
        <end position="306"/>
    </location>
</feature>
<dbReference type="GO" id="GO:0008033">
    <property type="term" value="P:tRNA processing"/>
    <property type="evidence" value="ECO:0007669"/>
    <property type="project" value="UniProtKB-KW"/>
</dbReference>
<protein>
    <submittedName>
        <fullName evidence="5">Ribonuclease P protein subunit p30</fullName>
    </submittedName>
</protein>
<dbReference type="InterPro" id="IPR016195">
    <property type="entry name" value="Pol/histidinol_Pase-like"/>
</dbReference>
<dbReference type="PANTHER" id="PTHR13031:SF0">
    <property type="entry name" value="RIBONUCLEASE P PROTEIN SUBUNIT P30"/>
    <property type="match status" value="1"/>
</dbReference>
<feature type="region of interest" description="Disordered" evidence="4">
    <location>
        <begin position="272"/>
        <end position="306"/>
    </location>
</feature>
<reference evidence="5" key="2">
    <citation type="submission" date="2023-04" db="EMBL/GenBank/DDBJ databases">
        <authorList>
            <person name="Bu L."/>
            <person name="Lu L."/>
            <person name="Laidemitt M.R."/>
            <person name="Zhang S.M."/>
            <person name="Mutuku M."/>
            <person name="Mkoji G."/>
            <person name="Steinauer M."/>
            <person name="Loker E.S."/>
        </authorList>
    </citation>
    <scope>NUCLEOTIDE SEQUENCE</scope>
    <source>
        <strain evidence="5">KasaAsao</strain>
        <tissue evidence="5">Whole Snail</tissue>
    </source>
</reference>
<accession>A0AAD8CDY3</accession>
<organism evidence="5 6">
    <name type="scientific">Biomphalaria pfeifferi</name>
    <name type="common">Bloodfluke planorb</name>
    <name type="synonym">Freshwater snail</name>
    <dbReference type="NCBI Taxonomy" id="112525"/>
    <lineage>
        <taxon>Eukaryota</taxon>
        <taxon>Metazoa</taxon>
        <taxon>Spiralia</taxon>
        <taxon>Lophotrochozoa</taxon>
        <taxon>Mollusca</taxon>
        <taxon>Gastropoda</taxon>
        <taxon>Heterobranchia</taxon>
        <taxon>Euthyneura</taxon>
        <taxon>Panpulmonata</taxon>
        <taxon>Hygrophila</taxon>
        <taxon>Lymnaeoidea</taxon>
        <taxon>Planorbidae</taxon>
        <taxon>Biomphalaria</taxon>
    </lineage>
</organism>
<dbReference type="Proteomes" id="UP001233172">
    <property type="component" value="Unassembled WGS sequence"/>
</dbReference>
<reference evidence="5" key="1">
    <citation type="journal article" date="2023" name="PLoS Negl. Trop. Dis.">
        <title>A genome sequence for Biomphalaria pfeifferi, the major vector snail for the human-infecting parasite Schistosoma mansoni.</title>
        <authorList>
            <person name="Bu L."/>
            <person name="Lu L."/>
            <person name="Laidemitt M.R."/>
            <person name="Zhang S.M."/>
            <person name="Mutuku M."/>
            <person name="Mkoji G."/>
            <person name="Steinauer M."/>
            <person name="Loker E.S."/>
        </authorList>
    </citation>
    <scope>NUCLEOTIDE SEQUENCE</scope>
    <source>
        <strain evidence="5">KasaAsao</strain>
    </source>
</reference>
<dbReference type="GO" id="GO:0003723">
    <property type="term" value="F:RNA binding"/>
    <property type="evidence" value="ECO:0007669"/>
    <property type="project" value="TreeGrafter"/>
</dbReference>
<comment type="subcellular location">
    <subcellularLocation>
        <location evidence="1">Nucleus</location>
    </subcellularLocation>
</comment>
<dbReference type="InterPro" id="IPR002738">
    <property type="entry name" value="RNase_P_p30"/>
</dbReference>
<evidence type="ECO:0000256" key="4">
    <source>
        <dbReference type="SAM" id="MobiDB-lite"/>
    </source>
</evidence>
<evidence type="ECO:0000256" key="1">
    <source>
        <dbReference type="ARBA" id="ARBA00004123"/>
    </source>
</evidence>
<comment type="caution">
    <text evidence="5">The sequence shown here is derived from an EMBL/GenBank/DDBJ whole genome shotgun (WGS) entry which is preliminary data.</text>
</comment>
<gene>
    <name evidence="5" type="ORF">Bpfe_000476</name>
</gene>
<sequence>MMALPAYCDFNIKCQTPEKLFDLIEVAIELGYESVIVNNNLQSLQGNKEKKKDQKIKITPPSEILLNEKSIASLQSKGKKIQQLSRITAVLQDDSNTHKLGNADLQMYDILAVQPTSSKTFQLACETLEVDIICLDLTETIGFVLKRQLLSLAASRGIHFEIQYSPALTNSTVKRQVISNALNLVAATCQKNILISSGAENPIDLRSPYDVINLGRLFGLNHSQAKDAVCKNCRAVLMHAKSRKTCKSVVLVKNISTLESKKRWLLKAYSDELSNSDKDSLNEEEEEDESDEPEAKKIKLASKDNK</sequence>
<dbReference type="SUPFAM" id="SSF89550">
    <property type="entry name" value="PHP domain-like"/>
    <property type="match status" value="1"/>
</dbReference>
<keyword evidence="6" id="KW-1185">Reference proteome</keyword>
<dbReference type="AlphaFoldDB" id="A0AAD8CDY3"/>
<proteinExistence type="inferred from homology"/>
<feature type="compositionally biased region" description="Acidic residues" evidence="4">
    <location>
        <begin position="282"/>
        <end position="292"/>
    </location>
</feature>
<evidence type="ECO:0000313" key="6">
    <source>
        <dbReference type="Proteomes" id="UP001233172"/>
    </source>
</evidence>
<name>A0AAD8CDY3_BIOPF</name>
<evidence type="ECO:0000256" key="3">
    <source>
        <dbReference type="ARBA" id="ARBA00022694"/>
    </source>
</evidence>
<dbReference type="Gene3D" id="3.20.20.140">
    <property type="entry name" value="Metal-dependent hydrolases"/>
    <property type="match status" value="1"/>
</dbReference>
<dbReference type="GO" id="GO:0005655">
    <property type="term" value="C:nucleolar ribonuclease P complex"/>
    <property type="evidence" value="ECO:0007669"/>
    <property type="project" value="TreeGrafter"/>
</dbReference>